<accession>A0A0P8C5G0</accession>
<evidence type="ECO:0000256" key="2">
    <source>
        <dbReference type="ARBA" id="ARBA00022679"/>
    </source>
</evidence>
<gene>
    <name evidence="8" type="ORF">MPEBLZ_03547</name>
</gene>
<dbReference type="GO" id="GO:0008360">
    <property type="term" value="P:regulation of cell shape"/>
    <property type="evidence" value="ECO:0007669"/>
    <property type="project" value="UniProtKB-KW"/>
</dbReference>
<comment type="similarity">
    <text evidence="1">Belongs to the FemABX family.</text>
</comment>
<comment type="caution">
    <text evidence="8">The sequence shown here is derived from an EMBL/GenBank/DDBJ whole genome shotgun (WGS) entry which is preliminary data.</text>
</comment>
<keyword evidence="6" id="KW-0961">Cell wall biogenesis/degradation</keyword>
<dbReference type="InterPro" id="IPR038740">
    <property type="entry name" value="BioF2-like_GNAT_dom"/>
</dbReference>
<protein>
    <submittedName>
        <fullName evidence="8">FemAB family protein</fullName>
    </submittedName>
</protein>
<evidence type="ECO:0000313" key="9">
    <source>
        <dbReference type="Proteomes" id="UP000050360"/>
    </source>
</evidence>
<dbReference type="EMBL" id="LKCM01000287">
    <property type="protein sequence ID" value="KPQ41896.1"/>
    <property type="molecule type" value="Genomic_DNA"/>
</dbReference>
<dbReference type="InterPro" id="IPR016181">
    <property type="entry name" value="Acyl_CoA_acyltransferase"/>
</dbReference>
<feature type="domain" description="BioF2-like acetyltransferase" evidence="7">
    <location>
        <begin position="120"/>
        <end position="244"/>
    </location>
</feature>
<dbReference type="SUPFAM" id="SSF55729">
    <property type="entry name" value="Acyl-CoA N-acyltransferases (Nat)"/>
    <property type="match status" value="1"/>
</dbReference>
<evidence type="ECO:0000256" key="3">
    <source>
        <dbReference type="ARBA" id="ARBA00022960"/>
    </source>
</evidence>
<evidence type="ECO:0000256" key="6">
    <source>
        <dbReference type="ARBA" id="ARBA00023316"/>
    </source>
</evidence>
<dbReference type="Gene3D" id="3.40.630.30">
    <property type="match status" value="1"/>
</dbReference>
<dbReference type="PANTHER" id="PTHR36174">
    <property type="entry name" value="LIPID II:GLYCINE GLYCYLTRANSFERASE"/>
    <property type="match status" value="1"/>
</dbReference>
<keyword evidence="3" id="KW-0133">Cell shape</keyword>
<dbReference type="PROSITE" id="PS51191">
    <property type="entry name" value="FEMABX"/>
    <property type="match status" value="1"/>
</dbReference>
<dbReference type="GO" id="GO:0044038">
    <property type="term" value="P:cell wall macromolecule biosynthetic process"/>
    <property type="evidence" value="ECO:0007669"/>
    <property type="project" value="InterPro"/>
</dbReference>
<evidence type="ECO:0000256" key="1">
    <source>
        <dbReference type="ARBA" id="ARBA00009943"/>
    </source>
</evidence>
<name>A0A0P8C5G0_9EURY</name>
<organism evidence="8 9">
    <name type="scientific">Candidatus Methanoperedens nitratireducens</name>
    <dbReference type="NCBI Taxonomy" id="1392998"/>
    <lineage>
        <taxon>Archaea</taxon>
        <taxon>Methanobacteriati</taxon>
        <taxon>Methanobacteriota</taxon>
        <taxon>Stenosarchaea group</taxon>
        <taxon>Methanomicrobia</taxon>
        <taxon>Methanosarcinales</taxon>
        <taxon>ANME-2 cluster</taxon>
        <taxon>Candidatus Methanoperedentaceae</taxon>
        <taxon>Candidatus Methanoperedens</taxon>
    </lineage>
</organism>
<evidence type="ECO:0000256" key="4">
    <source>
        <dbReference type="ARBA" id="ARBA00022984"/>
    </source>
</evidence>
<sequence>MNDQNIAEWKSGEIFLEDEYACMYAKHRKYILTKILNNTCFLIKRPIIGIVKANVFYYNGNVNEFIDECYRLSKEKNIPYIEIQTSITDKAFLQFPHKNTGTYIINLHDDIETIWNNLNKKARNQIRQARKKNVEVVITDSEKDFLEWWDIYSKTANHKEFILESYNLTKELFEKKEISRLFVAKIGNKIVSGNLIILSNTEVIWKLGGSDREFSEFRPNHLLQWEIIEWSKKQGYSYYDMGGALPPRYDINGVPIDEGSGEGPSSFKRKFGGEYKEIYKYQIITNKLRYKINKALINARFKLMRHL</sequence>
<evidence type="ECO:0000256" key="5">
    <source>
        <dbReference type="ARBA" id="ARBA00023315"/>
    </source>
</evidence>
<dbReference type="PANTHER" id="PTHR36174:SF1">
    <property type="entry name" value="LIPID II:GLYCINE GLYCYLTRANSFERASE"/>
    <property type="match status" value="1"/>
</dbReference>
<keyword evidence="2" id="KW-0808">Transferase</keyword>
<evidence type="ECO:0000259" key="7">
    <source>
        <dbReference type="Pfam" id="PF13480"/>
    </source>
</evidence>
<dbReference type="InterPro" id="IPR003447">
    <property type="entry name" value="FEMABX"/>
</dbReference>
<dbReference type="GO" id="GO:0071555">
    <property type="term" value="P:cell wall organization"/>
    <property type="evidence" value="ECO:0007669"/>
    <property type="project" value="UniProtKB-KW"/>
</dbReference>
<dbReference type="Proteomes" id="UP000050360">
    <property type="component" value="Unassembled WGS sequence"/>
</dbReference>
<keyword evidence="5" id="KW-0012">Acyltransferase</keyword>
<dbReference type="AlphaFoldDB" id="A0A0P8C5G0"/>
<proteinExistence type="inferred from homology"/>
<reference evidence="8 9" key="1">
    <citation type="submission" date="2015-09" db="EMBL/GenBank/DDBJ databases">
        <title>A metagenomics-based metabolic model of nitrate-dependent anaerobic oxidation of methane by Methanoperedens-like archaea.</title>
        <authorList>
            <person name="Arshad A."/>
            <person name="Speth D.R."/>
            <person name="De Graaf R.M."/>
            <person name="Op Den Camp H.J."/>
            <person name="Jetten M.S."/>
            <person name="Welte C.U."/>
        </authorList>
    </citation>
    <scope>NUCLEOTIDE SEQUENCE [LARGE SCALE GENOMIC DNA]</scope>
</reference>
<keyword evidence="4" id="KW-0573">Peptidoglycan synthesis</keyword>
<evidence type="ECO:0000313" key="8">
    <source>
        <dbReference type="EMBL" id="KPQ41896.1"/>
    </source>
</evidence>
<dbReference type="GO" id="GO:0016755">
    <property type="term" value="F:aminoacyltransferase activity"/>
    <property type="evidence" value="ECO:0007669"/>
    <property type="project" value="InterPro"/>
</dbReference>
<dbReference type="Pfam" id="PF13480">
    <property type="entry name" value="Acetyltransf_6"/>
    <property type="match status" value="1"/>
</dbReference>
<dbReference type="InterPro" id="IPR050644">
    <property type="entry name" value="PG_Glycine_Bridge_Synth"/>
</dbReference>